<dbReference type="Proteomes" id="UP000474640">
    <property type="component" value="Unassembled WGS sequence"/>
</dbReference>
<reference evidence="2 3" key="1">
    <citation type="submission" date="2020-01" db="EMBL/GenBank/DDBJ databases">
        <authorList>
            <person name="Palmer J.M."/>
        </authorList>
    </citation>
    <scope>NUCLEOTIDE SEQUENCE [LARGE SCALE GENOMIC DNA]</scope>
    <source>
        <strain evidence="2 3">TWF970</strain>
    </source>
</reference>
<evidence type="ECO:0000256" key="1">
    <source>
        <dbReference type="SAM" id="SignalP"/>
    </source>
</evidence>
<comment type="caution">
    <text evidence="2">The sequence shown here is derived from an EMBL/GenBank/DDBJ whole genome shotgun (WGS) entry which is preliminary data.</text>
</comment>
<dbReference type="OrthoDB" id="160645at2759"/>
<name>A0A7C8RJN7_ORBOL</name>
<sequence>MRLPRYIYPLSTVVSLLPYLSFLNAQITVIETVTVRSNSTVTVTRQSLADVTSCGAAALPLCKDIITLFSPSFPFASNTTSPASSTELSSVVGTSTSTLGVETPTGTPVGFLITATISGDDDYYFSFITGLEGDVGVGLVPRTWGGNATRWFLYNGYLRDHNPPFYKFLWLDPDLTSSTLKKKRDNGAVVVYNLNRSYDYDRATENPLDSLRSVSSGYSVRNSIDTTLLLRSDGVSYSFAAVEEGGVYNVIGVQSDDIGVLEERYIPITLKAAIKALPTSSTVISPKTTGTKTSTSVTTTTDIDSISSISGYAGSATDDGVMYIQTSPINLGTPAPVYLKPISPFGGIVNSSSLDTIKPDVQAKMFYGAKGQDGGMILGNLNVTFPYRSVYLDHSGFVVGIVCNGNNSMTVTWESSDRGKGAWMFARETWETPVLLISAGSSCPRFSNDTESFLIAEDLQFLEVSGGLTTTTTTTVATGTFQPLEELIESLSLDVGPASSGVPFDYVPDIGTPNSGDTGLKFVNIGRDFNQRLNQEIGFFDVSTDGGVAAVMEALYPMPSTGTTTRTMKMKRKMGNSKRGFLSGLADALARTALAIAEALAKAAIELLAKVFGDQDGAIAWKTFFTPDSIGRDSLNQRTSTACSSYIRKIGPWGCQVRLWMFLPKTVTTAYAQMSDQISKWGNQLVGQTTYATPGIEVYCVDCYVDLALDVKYSLRSNSTGITEAYAFVKGNMTLQLQIGMNAYWEYVWNGTTKLTTIGLGPINIGKLFQFGPYVDVQFQNDVKLALVGQLLLGFSARWPTVDGRVDFVSVDKGDNYMSGLTSPAVTKILQVYGSVTITWTIGLPVAIAFGVKVDAGKVFQWEKDVRFSVTPRVVVAVTFMESGAVSGRLRRDVDVDDDKGLMVRPPTDVEVFERQDSSEQYCVGALVSAYTQVIFEFIFGDIATLPLFVWPAASNPFYLFTPTCLGRWVDVPMCQKSAVASLKADSNREIFCSGIYGWTSKTTTSTVITREVKTTSGVAMGTTTETVNVLGRLTATHRVYTLTITGYATSRVSAGCTGAASAETLASRAVVTSAPVPVPVPIAEGTDMVERAGISTPSYFKGWNVASLSSACGCLLIAPPGTKVIYETSTTPGGTSTSFSTQWITTSTTITTSNITVETTTRTGVTAIYTTLPAALTQSFPAAQYSLASYTATATADASYTIPFKNYNFEINGEDLASCPCGGSGLTCNWIDPVRTNPSYDMTSTCSNLNDCNTICTNINYLYGATNLCVGTVFYPPPRNLCVFKHKLQGLSNITDNADLVDGCGVEKEVAGVKVESGVVDFTTDVGGEWG</sequence>
<gene>
    <name evidence="2" type="ORF">TWF970_001150</name>
</gene>
<accession>A0A7C8RJN7</accession>
<proteinExistence type="predicted"/>
<keyword evidence="1" id="KW-0732">Signal</keyword>
<feature type="signal peptide" evidence="1">
    <location>
        <begin position="1"/>
        <end position="25"/>
    </location>
</feature>
<evidence type="ECO:0000313" key="2">
    <source>
        <dbReference type="EMBL" id="KAF3283171.1"/>
    </source>
</evidence>
<organism evidence="2 3">
    <name type="scientific">Orbilia oligospora</name>
    <name type="common">Nematode-trapping fungus</name>
    <name type="synonym">Arthrobotrys oligospora</name>
    <dbReference type="NCBI Taxonomy" id="2813651"/>
    <lineage>
        <taxon>Eukaryota</taxon>
        <taxon>Fungi</taxon>
        <taxon>Dikarya</taxon>
        <taxon>Ascomycota</taxon>
        <taxon>Pezizomycotina</taxon>
        <taxon>Orbiliomycetes</taxon>
        <taxon>Orbiliales</taxon>
        <taxon>Orbiliaceae</taxon>
        <taxon>Orbilia</taxon>
    </lineage>
</organism>
<dbReference type="EMBL" id="JAABOJ010000011">
    <property type="protein sequence ID" value="KAF3283171.1"/>
    <property type="molecule type" value="Genomic_DNA"/>
</dbReference>
<evidence type="ECO:0000313" key="3">
    <source>
        <dbReference type="Proteomes" id="UP000474640"/>
    </source>
</evidence>
<feature type="chain" id="PRO_5028881863" description="Apple domain-containing protein" evidence="1">
    <location>
        <begin position="26"/>
        <end position="1332"/>
    </location>
</feature>
<protein>
    <recommendedName>
        <fullName evidence="4">Apple domain-containing protein</fullName>
    </recommendedName>
</protein>
<evidence type="ECO:0008006" key="4">
    <source>
        <dbReference type="Google" id="ProtNLM"/>
    </source>
</evidence>